<dbReference type="InterPro" id="IPR029063">
    <property type="entry name" value="SAM-dependent_MTases_sf"/>
</dbReference>
<evidence type="ECO:0000259" key="1">
    <source>
        <dbReference type="Pfam" id="PF08242"/>
    </source>
</evidence>
<dbReference type="PANTHER" id="PTHR43861">
    <property type="entry name" value="TRANS-ACONITATE 2-METHYLTRANSFERASE-RELATED"/>
    <property type="match status" value="1"/>
</dbReference>
<dbReference type="EMBL" id="VKHT01000102">
    <property type="protein sequence ID" value="MBB0243643.1"/>
    <property type="molecule type" value="Genomic_DNA"/>
</dbReference>
<keyword evidence="3" id="KW-1185">Reference proteome</keyword>
<dbReference type="Gene3D" id="3.40.50.150">
    <property type="entry name" value="Vaccinia Virus protein VP39"/>
    <property type="match status" value="1"/>
</dbReference>
<dbReference type="RefSeq" id="WP_182605284.1">
    <property type="nucleotide sequence ID" value="NZ_VKHT01000102.1"/>
</dbReference>
<evidence type="ECO:0000313" key="2">
    <source>
        <dbReference type="EMBL" id="MBB0243643.1"/>
    </source>
</evidence>
<feature type="domain" description="Methyltransferase type 12" evidence="1">
    <location>
        <begin position="44"/>
        <end position="139"/>
    </location>
</feature>
<dbReference type="Proteomes" id="UP000538929">
    <property type="component" value="Unassembled WGS sequence"/>
</dbReference>
<dbReference type="SUPFAM" id="SSF53335">
    <property type="entry name" value="S-adenosyl-L-methionine-dependent methyltransferases"/>
    <property type="match status" value="1"/>
</dbReference>
<organism evidence="2 3">
    <name type="scientific">Streptomyces alkaliphilus</name>
    <dbReference type="NCBI Taxonomy" id="1472722"/>
    <lineage>
        <taxon>Bacteria</taxon>
        <taxon>Bacillati</taxon>
        <taxon>Actinomycetota</taxon>
        <taxon>Actinomycetes</taxon>
        <taxon>Kitasatosporales</taxon>
        <taxon>Streptomycetaceae</taxon>
        <taxon>Streptomyces</taxon>
    </lineage>
</organism>
<accession>A0A7W3Y0N4</accession>
<keyword evidence="2" id="KW-0808">Transferase</keyword>
<dbReference type="GO" id="GO:0008168">
    <property type="term" value="F:methyltransferase activity"/>
    <property type="evidence" value="ECO:0007669"/>
    <property type="project" value="UniProtKB-KW"/>
</dbReference>
<sequence length="197" mass="21842">MTYIVREEWEQHYSDGKNFRRVGERERELLAEHTPVPDGGGRVLDVGCGTGELAVYLASLGYTVDACDFADSALTRAREEHADIEGVHWLQLDIERDDPAPLHEEGYDLVTLRLMYPFVQDRGRVLHGLGERLRDGGALVVITPVAETMPEERRGIALDEDEIAVLAAGWKRVERLDADGLALLVLRGPATPEASQA</sequence>
<comment type="caution">
    <text evidence="2">The sequence shown here is derived from an EMBL/GenBank/DDBJ whole genome shotgun (WGS) entry which is preliminary data.</text>
</comment>
<proteinExistence type="predicted"/>
<keyword evidence="2" id="KW-0489">Methyltransferase</keyword>
<dbReference type="AlphaFoldDB" id="A0A7W3Y0N4"/>
<name>A0A7W3Y0N4_9ACTN</name>
<dbReference type="CDD" id="cd02440">
    <property type="entry name" value="AdoMet_MTases"/>
    <property type="match status" value="1"/>
</dbReference>
<reference evidence="3" key="1">
    <citation type="submission" date="2019-10" db="EMBL/GenBank/DDBJ databases">
        <title>Streptomyces sp. nov., a novel actinobacterium isolated from alkaline environment.</title>
        <authorList>
            <person name="Golinska P."/>
        </authorList>
    </citation>
    <scope>NUCLEOTIDE SEQUENCE [LARGE SCALE GENOMIC DNA]</scope>
    <source>
        <strain evidence="3">DSM 42118</strain>
    </source>
</reference>
<dbReference type="GO" id="GO:0017000">
    <property type="term" value="P:antibiotic biosynthetic process"/>
    <property type="evidence" value="ECO:0007669"/>
    <property type="project" value="UniProtKB-ARBA"/>
</dbReference>
<gene>
    <name evidence="2" type="ORF">FNQ90_05845</name>
</gene>
<evidence type="ECO:0000313" key="3">
    <source>
        <dbReference type="Proteomes" id="UP000538929"/>
    </source>
</evidence>
<dbReference type="InterPro" id="IPR013217">
    <property type="entry name" value="Methyltransf_12"/>
</dbReference>
<dbReference type="Pfam" id="PF08242">
    <property type="entry name" value="Methyltransf_12"/>
    <property type="match status" value="1"/>
</dbReference>
<protein>
    <submittedName>
        <fullName evidence="2">Methyltransferase domain-containing protein</fullName>
    </submittedName>
</protein>
<dbReference type="GO" id="GO:0032259">
    <property type="term" value="P:methylation"/>
    <property type="evidence" value="ECO:0007669"/>
    <property type="project" value="UniProtKB-KW"/>
</dbReference>